<accession>A0A091EM42</accession>
<evidence type="ECO:0000256" key="9">
    <source>
        <dbReference type="ARBA" id="ARBA00049114"/>
    </source>
</evidence>
<dbReference type="GO" id="GO:0000932">
    <property type="term" value="C:P-body"/>
    <property type="evidence" value="ECO:0007669"/>
    <property type="project" value="TreeGrafter"/>
</dbReference>
<dbReference type="EC" id="3.5.4.38" evidence="8"/>
<dbReference type="GO" id="GO:0004126">
    <property type="term" value="F:cytidine deaminase activity"/>
    <property type="evidence" value="ECO:0007669"/>
    <property type="project" value="TreeGrafter"/>
</dbReference>
<evidence type="ECO:0000313" key="11">
    <source>
        <dbReference type="EMBL" id="KFO36666.1"/>
    </source>
</evidence>
<feature type="domain" description="CMP/dCMP-type deaminase" evidence="10">
    <location>
        <begin position="237"/>
        <end position="343"/>
    </location>
</feature>
<dbReference type="GO" id="GO:0070383">
    <property type="term" value="P:DNA cytosine deamination"/>
    <property type="evidence" value="ECO:0007669"/>
    <property type="project" value="TreeGrafter"/>
</dbReference>
<evidence type="ECO:0000256" key="5">
    <source>
        <dbReference type="ARBA" id="ARBA00022723"/>
    </source>
</evidence>
<dbReference type="InterPro" id="IPR002125">
    <property type="entry name" value="CMP_dCMP_dom"/>
</dbReference>
<dbReference type="GO" id="GO:0005634">
    <property type="term" value="C:nucleus"/>
    <property type="evidence" value="ECO:0007669"/>
    <property type="project" value="TreeGrafter"/>
</dbReference>
<comment type="subcellular location">
    <subcellularLocation>
        <location evidence="2">Cytoplasm</location>
    </subcellularLocation>
</comment>
<dbReference type="Proteomes" id="UP000028990">
    <property type="component" value="Unassembled WGS sequence"/>
</dbReference>
<dbReference type="GO" id="GO:0003723">
    <property type="term" value="F:RNA binding"/>
    <property type="evidence" value="ECO:0007669"/>
    <property type="project" value="TreeGrafter"/>
</dbReference>
<dbReference type="AlphaFoldDB" id="A0A091EM42"/>
<dbReference type="EMBL" id="KN121328">
    <property type="protein sequence ID" value="KFO36666.1"/>
    <property type="molecule type" value="Genomic_DNA"/>
</dbReference>
<dbReference type="InterPro" id="IPR016192">
    <property type="entry name" value="APOBEC/CMP_deaminase_Zn-bd"/>
</dbReference>
<dbReference type="Pfam" id="PF18772">
    <property type="entry name" value="APOBEC2"/>
    <property type="match status" value="1"/>
</dbReference>
<feature type="domain" description="CMP/dCMP-type deaminase" evidence="10">
    <location>
        <begin position="355"/>
        <end position="486"/>
    </location>
</feature>
<keyword evidence="4" id="KW-0963">Cytoplasm</keyword>
<dbReference type="PANTHER" id="PTHR13857:SF43">
    <property type="entry name" value="DNA DC-DU-EDITING ENZYME APOBEC-3H"/>
    <property type="match status" value="1"/>
</dbReference>
<reference evidence="11 12" key="1">
    <citation type="submission" date="2013-11" db="EMBL/GenBank/DDBJ databases">
        <title>The Damaraland mole rat (Fukomys damarensis) genome and evolution of African mole rats.</title>
        <authorList>
            <person name="Gladyshev V.N."/>
            <person name="Fang X."/>
        </authorList>
    </citation>
    <scope>NUCLEOTIDE SEQUENCE [LARGE SCALE GENOMIC DNA]</scope>
    <source>
        <tissue evidence="11">Liver</tissue>
    </source>
</reference>
<comment type="cofactor">
    <cofactor evidence="1">
        <name>Zn(2+)</name>
        <dbReference type="ChEBI" id="CHEBI:29105"/>
    </cofactor>
</comment>
<dbReference type="GO" id="GO:0016554">
    <property type="term" value="P:cytidine to uridine editing"/>
    <property type="evidence" value="ECO:0007669"/>
    <property type="project" value="TreeGrafter"/>
</dbReference>
<dbReference type="Pfam" id="PF08210">
    <property type="entry name" value="APOBEC_N"/>
    <property type="match status" value="3"/>
</dbReference>
<protein>
    <recommendedName>
        <fullName evidence="8">single-stranded DNA cytosine deaminase</fullName>
        <ecNumber evidence="8">3.5.4.38</ecNumber>
    </recommendedName>
</protein>
<evidence type="ECO:0000256" key="3">
    <source>
        <dbReference type="ARBA" id="ARBA00006576"/>
    </source>
</evidence>
<keyword evidence="6" id="KW-0378">Hydrolase</keyword>
<gene>
    <name evidence="11" type="ORF">H920_01892</name>
</gene>
<name>A0A091EM42_FUKDA</name>
<evidence type="ECO:0000313" key="12">
    <source>
        <dbReference type="Proteomes" id="UP000028990"/>
    </source>
</evidence>
<evidence type="ECO:0000259" key="10">
    <source>
        <dbReference type="PROSITE" id="PS51747"/>
    </source>
</evidence>
<dbReference type="eggNOG" id="KOG4075">
    <property type="taxonomic scope" value="Eukaryota"/>
</dbReference>
<evidence type="ECO:0000256" key="6">
    <source>
        <dbReference type="ARBA" id="ARBA00022801"/>
    </source>
</evidence>
<dbReference type="SUPFAM" id="SSF53927">
    <property type="entry name" value="Cytidine deaminase-like"/>
    <property type="match status" value="4"/>
</dbReference>
<comment type="similarity">
    <text evidence="3">Belongs to the cytidine and deoxycytidylate deaminase family.</text>
</comment>
<keyword evidence="5" id="KW-0479">Metal-binding</keyword>
<feature type="domain" description="CMP/dCMP-type deaminase" evidence="10">
    <location>
        <begin position="54"/>
        <end position="162"/>
    </location>
</feature>
<sequence>MDQEMEPSGCSGRYSLELLCPKGCRWTEDYREPMRKLHKRTFKFHFENLPNPDGWHKTFLCYTIESKQKNRFLRNGVFQNQDHPYTRLHAELRFLSWFHDNWLCPGNSYRVTFYMSWSPCSECAEELTTFLAGHRNVTLTIFFSKLYYCDPDSSNREGLKTLAAGGARLFVMFDTDFSYCWTNFVNCGYNYFEPWPLLDDNSKYCNRILQKILQEPMRKLHKETFYFHFNNLCFAKGRNKTFLCYTIESKKKNRFLRNGVFQNQDHPYTRLHAELRFLSWFHDNWLCPGNSYQVTLYMSWSPCSECAEELTTFLAGHRNVTLTIFFSKLYCCDPDSPHREGLKTLAAGGARLFVMFDTDFSYCWTNFVNCGYNYFEPWPLLDDNSKYYKSILQKILQPGPSRLSQDHPYTRLHAELRFLSWFHDNWLCPGNSYRVTFYMSWSPCSECAEELTTFLAGHRNVTLTIFFSKLYYCDPDSSNREGLKTLAAGGARLFVMFDTDFSYCWTNFVNCGYNYFEPWPLLDDNSKYCNRILQKILQGEMTLKEETFRIQFNNAYKVPKPYHRRVTYLCYQVQKANGNLLTKGCLRTKKGYHAESRFIKRICSLGLDQAQSYQVTCFLTWSPCPRCAQELVLFKSSHPHLYLRIFTARLYFHWRKSYQEGLQRLCRAQVPVAVMGYPEFAHCWYNFVDHQPGPFEPPWYKMEYYSKCIKKRFQRILTSYLLSLLLAGSDSFEFSNIFCSGGSQNRDTRYITQIHHRSLAHQADPNIR</sequence>
<dbReference type="InterPro" id="IPR050610">
    <property type="entry name" value="APOBEC_Cyt_Deaminase"/>
</dbReference>
<evidence type="ECO:0000256" key="8">
    <source>
        <dbReference type="ARBA" id="ARBA00029489"/>
    </source>
</evidence>
<dbReference type="PANTHER" id="PTHR13857">
    <property type="entry name" value="MRNA EDITING ENZYME"/>
    <property type="match status" value="1"/>
</dbReference>
<dbReference type="GO" id="GO:0051607">
    <property type="term" value="P:defense response to virus"/>
    <property type="evidence" value="ECO:0007669"/>
    <property type="project" value="TreeGrafter"/>
</dbReference>
<dbReference type="Gene3D" id="3.40.140.10">
    <property type="entry name" value="Cytidine Deaminase, domain 2"/>
    <property type="match status" value="4"/>
</dbReference>
<feature type="domain" description="CMP/dCMP-type deaminase" evidence="10">
    <location>
        <begin position="542"/>
        <end position="665"/>
    </location>
</feature>
<dbReference type="GO" id="GO:0008270">
    <property type="term" value="F:zinc ion binding"/>
    <property type="evidence" value="ECO:0007669"/>
    <property type="project" value="InterPro"/>
</dbReference>
<keyword evidence="7" id="KW-0862">Zinc</keyword>
<organism evidence="11 12">
    <name type="scientific">Fukomys damarensis</name>
    <name type="common">Damaraland mole rat</name>
    <name type="synonym">Cryptomys damarensis</name>
    <dbReference type="NCBI Taxonomy" id="885580"/>
    <lineage>
        <taxon>Eukaryota</taxon>
        <taxon>Metazoa</taxon>
        <taxon>Chordata</taxon>
        <taxon>Craniata</taxon>
        <taxon>Vertebrata</taxon>
        <taxon>Euteleostomi</taxon>
        <taxon>Mammalia</taxon>
        <taxon>Eutheria</taxon>
        <taxon>Euarchontoglires</taxon>
        <taxon>Glires</taxon>
        <taxon>Rodentia</taxon>
        <taxon>Hystricomorpha</taxon>
        <taxon>Bathyergidae</taxon>
        <taxon>Fukomys</taxon>
    </lineage>
</organism>
<comment type="catalytic activity">
    <reaction evidence="9">
        <text>a 2'-deoxycytidine in single-stranded DNA + H2O + H(+) = a 2'-deoxyuridine in single-stranded DNA + NH4(+)</text>
        <dbReference type="Rhea" id="RHEA:50948"/>
        <dbReference type="Rhea" id="RHEA-COMP:12846"/>
        <dbReference type="Rhea" id="RHEA-COMP:12847"/>
        <dbReference type="ChEBI" id="CHEBI:15377"/>
        <dbReference type="ChEBI" id="CHEBI:15378"/>
        <dbReference type="ChEBI" id="CHEBI:28938"/>
        <dbReference type="ChEBI" id="CHEBI:85452"/>
        <dbReference type="ChEBI" id="CHEBI:133902"/>
        <dbReference type="EC" id="3.5.4.38"/>
    </reaction>
</comment>
<dbReference type="PROSITE" id="PS51747">
    <property type="entry name" value="CYT_DCMP_DEAMINASES_2"/>
    <property type="match status" value="4"/>
</dbReference>
<keyword evidence="12" id="KW-1185">Reference proteome</keyword>
<proteinExistence type="inferred from homology"/>
<evidence type="ECO:0000256" key="2">
    <source>
        <dbReference type="ARBA" id="ARBA00004496"/>
    </source>
</evidence>
<evidence type="ECO:0000256" key="7">
    <source>
        <dbReference type="ARBA" id="ARBA00022833"/>
    </source>
</evidence>
<dbReference type="PROSITE" id="PS00903">
    <property type="entry name" value="CYT_DCMP_DEAMINASES_1"/>
    <property type="match status" value="4"/>
</dbReference>
<dbReference type="GO" id="GO:0045869">
    <property type="term" value="P:negative regulation of single stranded viral RNA replication via double stranded DNA intermediate"/>
    <property type="evidence" value="ECO:0007669"/>
    <property type="project" value="TreeGrafter"/>
</dbReference>
<dbReference type="InterPro" id="IPR013158">
    <property type="entry name" value="AID"/>
</dbReference>
<dbReference type="InterPro" id="IPR016193">
    <property type="entry name" value="Cytidine_deaminase-like"/>
</dbReference>
<dbReference type="CDD" id="cd01283">
    <property type="entry name" value="cytidine_deaminase"/>
    <property type="match status" value="4"/>
</dbReference>
<evidence type="ECO:0000256" key="1">
    <source>
        <dbReference type="ARBA" id="ARBA00001947"/>
    </source>
</evidence>
<evidence type="ECO:0000256" key="4">
    <source>
        <dbReference type="ARBA" id="ARBA00022490"/>
    </source>
</evidence>